<evidence type="ECO:0000313" key="3">
    <source>
        <dbReference type="Proteomes" id="UP000321491"/>
    </source>
</evidence>
<keyword evidence="1" id="KW-0812">Transmembrane</keyword>
<evidence type="ECO:0000256" key="1">
    <source>
        <dbReference type="SAM" id="Phobius"/>
    </source>
</evidence>
<feature type="transmembrane region" description="Helical" evidence="1">
    <location>
        <begin position="12"/>
        <end position="30"/>
    </location>
</feature>
<dbReference type="InterPro" id="IPR025321">
    <property type="entry name" value="DUF4227"/>
</dbReference>
<dbReference type="RefSeq" id="WP_146938247.1">
    <property type="nucleotide sequence ID" value="NZ_BJXW01000023.1"/>
</dbReference>
<keyword evidence="1" id="KW-1133">Transmembrane helix</keyword>
<protein>
    <submittedName>
        <fullName evidence="2">Membrane protein</fullName>
    </submittedName>
</protein>
<dbReference type="OrthoDB" id="2691647at2"/>
<keyword evidence="3" id="KW-1185">Reference proteome</keyword>
<dbReference type="AlphaFoldDB" id="A0A511UYZ9"/>
<accession>A0A511UYZ9</accession>
<dbReference type="Pfam" id="PF14004">
    <property type="entry name" value="DUF4227"/>
    <property type="match status" value="1"/>
</dbReference>
<dbReference type="Proteomes" id="UP000321491">
    <property type="component" value="Unassembled WGS sequence"/>
</dbReference>
<dbReference type="EMBL" id="BJXW01000023">
    <property type="protein sequence ID" value="GEN31866.1"/>
    <property type="molecule type" value="Genomic_DNA"/>
</dbReference>
<comment type="caution">
    <text evidence="2">The sequence shown here is derived from an EMBL/GenBank/DDBJ whole genome shotgun (WGS) entry which is preliminary data.</text>
</comment>
<evidence type="ECO:0000313" key="2">
    <source>
        <dbReference type="EMBL" id="GEN31866.1"/>
    </source>
</evidence>
<gene>
    <name evidence="2" type="ORF">CQU01_21040</name>
</gene>
<organism evidence="2 3">
    <name type="scientific">Cerasibacillus quisquiliarum</name>
    <dbReference type="NCBI Taxonomy" id="227865"/>
    <lineage>
        <taxon>Bacteria</taxon>
        <taxon>Bacillati</taxon>
        <taxon>Bacillota</taxon>
        <taxon>Bacilli</taxon>
        <taxon>Bacillales</taxon>
        <taxon>Bacillaceae</taxon>
        <taxon>Cerasibacillus</taxon>
    </lineage>
</organism>
<reference evidence="2 3" key="1">
    <citation type="submission" date="2019-07" db="EMBL/GenBank/DDBJ databases">
        <title>Whole genome shotgun sequence of Cerasibacillus quisquiliarum NBRC 102429.</title>
        <authorList>
            <person name="Hosoyama A."/>
            <person name="Uohara A."/>
            <person name="Ohji S."/>
            <person name="Ichikawa N."/>
        </authorList>
    </citation>
    <scope>NUCLEOTIDE SEQUENCE [LARGE SCALE GENOMIC DNA]</scope>
    <source>
        <strain evidence="2 3">NBRC 102429</strain>
    </source>
</reference>
<name>A0A511UYZ9_9BACI</name>
<proteinExistence type="predicted"/>
<keyword evidence="1" id="KW-0472">Membrane</keyword>
<sequence>MKRMVWRTLKVFIIFIACTLLFYFGLRFMHLEYEQFHRYEPPEGPAIKVFHNDDMNRFRLFFRFGE</sequence>